<evidence type="ECO:0000313" key="11">
    <source>
        <dbReference type="EMBL" id="KNC26240.1"/>
    </source>
</evidence>
<dbReference type="PANTHER" id="PTHR24393">
    <property type="entry name" value="ZINC FINGER PROTEIN"/>
    <property type="match status" value="1"/>
</dbReference>
<accession>A0A0L0C1Q9</accession>
<dbReference type="InterPro" id="IPR036236">
    <property type="entry name" value="Znf_C2H2_sf"/>
</dbReference>
<keyword evidence="5" id="KW-0539">Nucleus</keyword>
<dbReference type="OMA" id="HTGVQLY"/>
<dbReference type="SMART" id="SM00355">
    <property type="entry name" value="ZnF_C2H2"/>
    <property type="match status" value="19"/>
</dbReference>
<evidence type="ECO:0000256" key="2">
    <source>
        <dbReference type="ARBA" id="ARBA00022737"/>
    </source>
</evidence>
<feature type="domain" description="C2H2-type" evidence="9">
    <location>
        <begin position="296"/>
        <end position="324"/>
    </location>
</feature>
<keyword evidence="1 7" id="KW-0479">Metal-binding</keyword>
<dbReference type="PANTHER" id="PTHR24393:SF34">
    <property type="entry name" value="PR_SET DOMAIN 13"/>
    <property type="match status" value="1"/>
</dbReference>
<evidence type="ECO:0000256" key="8">
    <source>
        <dbReference type="SAM" id="MobiDB-lite"/>
    </source>
</evidence>
<dbReference type="Gene3D" id="3.30.160.60">
    <property type="entry name" value="Classic Zinc Finger"/>
    <property type="match status" value="11"/>
</dbReference>
<evidence type="ECO:0000259" key="9">
    <source>
        <dbReference type="PROSITE" id="PS50157"/>
    </source>
</evidence>
<dbReference type="PROSITE" id="PS50157">
    <property type="entry name" value="ZINC_FINGER_C2H2_2"/>
    <property type="match status" value="14"/>
</dbReference>
<feature type="binding site" evidence="7">
    <location>
        <position position="54"/>
    </location>
    <ligand>
        <name>Zn(2+)</name>
        <dbReference type="ChEBI" id="CHEBI:29105"/>
    </ligand>
</feature>
<evidence type="ECO:0000256" key="7">
    <source>
        <dbReference type="PROSITE-ProRule" id="PRU01263"/>
    </source>
</evidence>
<dbReference type="Pfam" id="PF00096">
    <property type="entry name" value="zf-C2H2"/>
    <property type="match status" value="10"/>
</dbReference>
<dbReference type="AlphaFoldDB" id="A0A0L0C1Q9"/>
<dbReference type="SUPFAM" id="SSF57716">
    <property type="entry name" value="Glucocorticoid receptor-like (DNA-binding domain)"/>
    <property type="match status" value="1"/>
</dbReference>
<name>A0A0L0C1Q9_LUCCU</name>
<evidence type="ECO:0000256" key="5">
    <source>
        <dbReference type="ARBA" id="ARBA00023242"/>
    </source>
</evidence>
<dbReference type="PROSITE" id="PS00028">
    <property type="entry name" value="ZINC_FINGER_C2H2_1"/>
    <property type="match status" value="11"/>
</dbReference>
<evidence type="ECO:0000256" key="3">
    <source>
        <dbReference type="ARBA" id="ARBA00022771"/>
    </source>
</evidence>
<dbReference type="GO" id="GO:0001228">
    <property type="term" value="F:DNA-binding transcription activator activity, RNA polymerase II-specific"/>
    <property type="evidence" value="ECO:0007669"/>
    <property type="project" value="TreeGrafter"/>
</dbReference>
<feature type="domain" description="C2H2-type" evidence="9">
    <location>
        <begin position="500"/>
        <end position="526"/>
    </location>
</feature>
<dbReference type="GO" id="GO:0005634">
    <property type="term" value="C:nucleus"/>
    <property type="evidence" value="ECO:0007669"/>
    <property type="project" value="UniProtKB-SubCell"/>
</dbReference>
<dbReference type="SMART" id="SM00868">
    <property type="entry name" value="zf-AD"/>
    <property type="match status" value="1"/>
</dbReference>
<evidence type="ECO:0000256" key="4">
    <source>
        <dbReference type="ARBA" id="ARBA00022833"/>
    </source>
</evidence>
<feature type="domain" description="C2H2-type" evidence="9">
    <location>
        <begin position="659"/>
        <end position="686"/>
    </location>
</feature>
<keyword evidence="3 6" id="KW-0863">Zinc-finger</keyword>
<keyword evidence="2" id="KW-0677">Repeat</keyword>
<dbReference type="GO" id="GO:0008270">
    <property type="term" value="F:zinc ion binding"/>
    <property type="evidence" value="ECO:0007669"/>
    <property type="project" value="UniProtKB-UniRule"/>
</dbReference>
<dbReference type="GO" id="GO:0000978">
    <property type="term" value="F:RNA polymerase II cis-regulatory region sequence-specific DNA binding"/>
    <property type="evidence" value="ECO:0007669"/>
    <property type="project" value="TreeGrafter"/>
</dbReference>
<dbReference type="GO" id="GO:0005694">
    <property type="term" value="C:chromosome"/>
    <property type="evidence" value="ECO:0007669"/>
    <property type="project" value="UniProtKB-ARBA"/>
</dbReference>
<feature type="domain" description="C2H2-type" evidence="9">
    <location>
        <begin position="329"/>
        <end position="356"/>
    </location>
</feature>
<feature type="compositionally biased region" description="Acidic residues" evidence="8">
    <location>
        <begin position="132"/>
        <end position="150"/>
    </location>
</feature>
<feature type="compositionally biased region" description="Acidic residues" evidence="8">
    <location>
        <begin position="172"/>
        <end position="191"/>
    </location>
</feature>
<feature type="domain" description="C2H2-type" evidence="9">
    <location>
        <begin position="723"/>
        <end position="747"/>
    </location>
</feature>
<organism evidence="11 12">
    <name type="scientific">Lucilia cuprina</name>
    <name type="common">Green bottle fly</name>
    <name type="synonym">Australian sheep blowfly</name>
    <dbReference type="NCBI Taxonomy" id="7375"/>
    <lineage>
        <taxon>Eukaryota</taxon>
        <taxon>Metazoa</taxon>
        <taxon>Ecdysozoa</taxon>
        <taxon>Arthropoda</taxon>
        <taxon>Hexapoda</taxon>
        <taxon>Insecta</taxon>
        <taxon>Pterygota</taxon>
        <taxon>Neoptera</taxon>
        <taxon>Endopterygota</taxon>
        <taxon>Diptera</taxon>
        <taxon>Brachycera</taxon>
        <taxon>Muscomorpha</taxon>
        <taxon>Oestroidea</taxon>
        <taxon>Calliphoridae</taxon>
        <taxon>Luciliinae</taxon>
        <taxon>Lucilia</taxon>
    </lineage>
</organism>
<feature type="domain" description="C2H2-type" evidence="9">
    <location>
        <begin position="573"/>
        <end position="597"/>
    </location>
</feature>
<feature type="domain" description="C2H2-type" evidence="9">
    <location>
        <begin position="809"/>
        <end position="836"/>
    </location>
</feature>
<dbReference type="Gene3D" id="3.40.1800.20">
    <property type="match status" value="1"/>
</dbReference>
<dbReference type="PROSITE" id="PS51915">
    <property type="entry name" value="ZAD"/>
    <property type="match status" value="1"/>
</dbReference>
<dbReference type="Proteomes" id="UP000037069">
    <property type="component" value="Unassembled WGS sequence"/>
</dbReference>
<dbReference type="FunFam" id="3.30.160.60:FF:001732">
    <property type="entry name" value="Zgc:162936"/>
    <property type="match status" value="1"/>
</dbReference>
<dbReference type="EMBL" id="JRES01001001">
    <property type="protein sequence ID" value="KNC26240.1"/>
    <property type="molecule type" value="Genomic_DNA"/>
</dbReference>
<feature type="domain" description="C2H2-type" evidence="9">
    <location>
        <begin position="837"/>
        <end position="863"/>
    </location>
</feature>
<feature type="binding site" evidence="7">
    <location>
        <position position="57"/>
    </location>
    <ligand>
        <name>Zn(2+)</name>
        <dbReference type="ChEBI" id="CHEBI:29105"/>
    </ligand>
</feature>
<reference evidence="11 12" key="1">
    <citation type="journal article" date="2015" name="Nat. Commun.">
        <title>Lucilia cuprina genome unlocks parasitic fly biology to underpin future interventions.</title>
        <authorList>
            <person name="Anstead C.A."/>
            <person name="Korhonen P.K."/>
            <person name="Young N.D."/>
            <person name="Hall R.S."/>
            <person name="Jex A.R."/>
            <person name="Murali S.C."/>
            <person name="Hughes D.S."/>
            <person name="Lee S.F."/>
            <person name="Perry T."/>
            <person name="Stroehlein A.J."/>
            <person name="Ansell B.R."/>
            <person name="Breugelmans B."/>
            <person name="Hofmann A."/>
            <person name="Qu J."/>
            <person name="Dugan S."/>
            <person name="Lee S.L."/>
            <person name="Chao H."/>
            <person name="Dinh H."/>
            <person name="Han Y."/>
            <person name="Doddapaneni H.V."/>
            <person name="Worley K.C."/>
            <person name="Muzny D.M."/>
            <person name="Ioannidis P."/>
            <person name="Waterhouse R.M."/>
            <person name="Zdobnov E.M."/>
            <person name="James P.J."/>
            <person name="Bagnall N.H."/>
            <person name="Kotze A.C."/>
            <person name="Gibbs R.A."/>
            <person name="Richards S."/>
            <person name="Batterham P."/>
            <person name="Gasser R.B."/>
        </authorList>
    </citation>
    <scope>NUCLEOTIDE SEQUENCE [LARGE SCALE GENOMIC DNA]</scope>
    <source>
        <strain evidence="11 12">LS</strain>
        <tissue evidence="11">Full body</tissue>
    </source>
</reference>
<evidence type="ECO:0000259" key="10">
    <source>
        <dbReference type="PROSITE" id="PS51915"/>
    </source>
</evidence>
<feature type="domain" description="C2H2-type" evidence="9">
    <location>
        <begin position="386"/>
        <end position="413"/>
    </location>
</feature>
<gene>
    <name evidence="11" type="ORF">FF38_08923</name>
</gene>
<comment type="caution">
    <text evidence="11">The sequence shown here is derived from an EMBL/GenBank/DDBJ whole genome shotgun (WGS) entry which is preliminary data.</text>
</comment>
<keyword evidence="4 7" id="KW-0862">Zinc</keyword>
<feature type="binding site" evidence="7">
    <location>
        <position position="3"/>
    </location>
    <ligand>
        <name>Zn(2+)</name>
        <dbReference type="ChEBI" id="CHEBI:29105"/>
    </ligand>
</feature>
<dbReference type="InterPro" id="IPR012934">
    <property type="entry name" value="Znf_AD"/>
</dbReference>
<feature type="domain" description="C2H2-type" evidence="9">
    <location>
        <begin position="357"/>
        <end position="385"/>
    </location>
</feature>
<dbReference type="OrthoDB" id="3437960at2759"/>
<evidence type="ECO:0000313" key="12">
    <source>
        <dbReference type="Proteomes" id="UP000037069"/>
    </source>
</evidence>
<feature type="region of interest" description="Disordered" evidence="8">
    <location>
        <begin position="124"/>
        <end position="150"/>
    </location>
</feature>
<protein>
    <recommendedName>
        <fullName evidence="13">Transcription factor grauzone</fullName>
    </recommendedName>
</protein>
<feature type="domain" description="C2H2-type" evidence="9">
    <location>
        <begin position="472"/>
        <end position="499"/>
    </location>
</feature>
<feature type="binding site" evidence="7">
    <location>
        <position position="6"/>
    </location>
    <ligand>
        <name>Zn(2+)</name>
        <dbReference type="ChEBI" id="CHEBI:29105"/>
    </ligand>
</feature>
<keyword evidence="12" id="KW-1185">Reference proteome</keyword>
<dbReference type="Pfam" id="PF07776">
    <property type="entry name" value="zf-AD"/>
    <property type="match status" value="1"/>
</dbReference>
<feature type="region of interest" description="Disordered" evidence="8">
    <location>
        <begin position="171"/>
        <end position="231"/>
    </location>
</feature>
<evidence type="ECO:0000256" key="6">
    <source>
        <dbReference type="PROSITE-ProRule" id="PRU00042"/>
    </source>
</evidence>
<feature type="compositionally biased region" description="Basic residues" evidence="8">
    <location>
        <begin position="197"/>
        <end position="214"/>
    </location>
</feature>
<feature type="domain" description="C2H2-type" evidence="9">
    <location>
        <begin position="443"/>
        <end position="471"/>
    </location>
</feature>
<proteinExistence type="predicted"/>
<feature type="domain" description="C2H2-type" evidence="9">
    <location>
        <begin position="630"/>
        <end position="658"/>
    </location>
</feature>
<dbReference type="SUPFAM" id="SSF57667">
    <property type="entry name" value="beta-beta-alpha zinc fingers"/>
    <property type="match status" value="9"/>
</dbReference>
<feature type="domain" description="C2H2-type" evidence="9">
    <location>
        <begin position="780"/>
        <end position="808"/>
    </location>
</feature>
<feature type="domain" description="ZAD" evidence="10">
    <location>
        <begin position="1"/>
        <end position="81"/>
    </location>
</feature>
<evidence type="ECO:0000256" key="1">
    <source>
        <dbReference type="ARBA" id="ARBA00022723"/>
    </source>
</evidence>
<sequence length="863" mass="102575">MICRLCLKDIPKESSIKLYENLDTSSDSLEMVKLIEKYLEIEIKQNDIVSTIICQDCYDHLEEFHRFSQQVAEKQLTLRNEFMDVNLKKEFNFDDDGDAWDNDDQEDKIEMDPKETTQMTINCPISMFKDESENDDDDDDNDEKEMPTEDLMDTVIGNVEKDIIAPDSVAVNEEEDDDYLPDQISSEDDDVPLIKLKSTKKTKNAKTKRKRTPAKTRELKEKKPAKKKLSAQEEVAMSMDLVCDICQTRVETWKELREHFLLAHTKTPYIKCCDITYRKPRELIEHLEWHKNPDMFKCQICDKNMSSARNLTIHITSEHPDEADSVEFYECEHCSKRIRNYNLFKKHLRSHNKDKEVECHICNKRFQSEYHLERHLSNFHKKATPLVCDICGRVYKNKAAFKRHCDEHQGIVSQAVQCSICNTWLKNEEGLRLHRFTHEEQPTACDVCGKLFQTKRRLYRHKVYWHTLDTNLKCTFCDKVFREKRNLDEHMAIHTGVQLYTCPHCGKDSRSKSNMYVHIKRIHPEEWWKSKMERLNLVPKDEQTKEMVVEDKFCSENNLTRHIQNMHKYAKYHVCDVCGQKFKNKDSFKNHYAKHQGIIEPAAQCSICNRWLKNKHSLRLHRFVHEKNPTPCDICGKVFDTKHRLRKHKSYWHKSDLNLQCNFCEKVFRQERNLQEHMAIHTGVQLYKCPHCQKESRSKSNILSSENNLTRHIDNTHKYIKYHVCDICGQKFKNKDSFKLHYDQHQGIIEPAAQCSICQKWLKNKHTLRLHRFVHEKNPTACNICGKVFETKHRLRRHISYWHNSDVNLQCNFCEKVFREERNLKEHMAIHTGVQLYKCPHCQKESRSKSNMYAHVKRQHPAE</sequence>
<dbReference type="InterPro" id="IPR013087">
    <property type="entry name" value="Znf_C2H2_type"/>
</dbReference>
<evidence type="ECO:0008006" key="13">
    <source>
        <dbReference type="Google" id="ProtNLM"/>
    </source>
</evidence>